<dbReference type="EMBL" id="JARKIE010000180">
    <property type="protein sequence ID" value="KAJ7670429.1"/>
    <property type="molecule type" value="Genomic_DNA"/>
</dbReference>
<evidence type="ECO:0000313" key="3">
    <source>
        <dbReference type="EMBL" id="KAJ7670429.1"/>
    </source>
</evidence>
<evidence type="ECO:0000256" key="2">
    <source>
        <dbReference type="SAM" id="SignalP"/>
    </source>
</evidence>
<keyword evidence="4" id="KW-1185">Reference proteome</keyword>
<gene>
    <name evidence="3" type="ORF">B0H17DRAFT_1085855</name>
</gene>
<name>A0AAD7D010_MYCRO</name>
<feature type="chain" id="PRO_5042262535" description="Secreted protein" evidence="2">
    <location>
        <begin position="18"/>
        <end position="120"/>
    </location>
</feature>
<accession>A0AAD7D010</accession>
<evidence type="ECO:0008006" key="5">
    <source>
        <dbReference type="Google" id="ProtNLM"/>
    </source>
</evidence>
<sequence>MLFSVRVFLLLLLPTRSRKVLHKFELETERIRPDSAATPLRENLWAPFDPGSGLFWVCGPPVRSGAGSCYRLCVFFFCFCFQPGAEKSCINPSSKHRELRPDSAENLAQIRARNRGNKTR</sequence>
<comment type="caution">
    <text evidence="3">The sequence shown here is derived from an EMBL/GenBank/DDBJ whole genome shotgun (WGS) entry which is preliminary data.</text>
</comment>
<dbReference type="Proteomes" id="UP001221757">
    <property type="component" value="Unassembled WGS sequence"/>
</dbReference>
<feature type="region of interest" description="Disordered" evidence="1">
    <location>
        <begin position="96"/>
        <end position="120"/>
    </location>
</feature>
<evidence type="ECO:0000256" key="1">
    <source>
        <dbReference type="SAM" id="MobiDB-lite"/>
    </source>
</evidence>
<feature type="signal peptide" evidence="2">
    <location>
        <begin position="1"/>
        <end position="17"/>
    </location>
</feature>
<organism evidence="3 4">
    <name type="scientific">Mycena rosella</name>
    <name type="common">Pink bonnet</name>
    <name type="synonym">Agaricus rosellus</name>
    <dbReference type="NCBI Taxonomy" id="1033263"/>
    <lineage>
        <taxon>Eukaryota</taxon>
        <taxon>Fungi</taxon>
        <taxon>Dikarya</taxon>
        <taxon>Basidiomycota</taxon>
        <taxon>Agaricomycotina</taxon>
        <taxon>Agaricomycetes</taxon>
        <taxon>Agaricomycetidae</taxon>
        <taxon>Agaricales</taxon>
        <taxon>Marasmiineae</taxon>
        <taxon>Mycenaceae</taxon>
        <taxon>Mycena</taxon>
    </lineage>
</organism>
<dbReference type="AlphaFoldDB" id="A0AAD7D010"/>
<proteinExistence type="predicted"/>
<protein>
    <recommendedName>
        <fullName evidence="5">Secreted protein</fullName>
    </recommendedName>
</protein>
<evidence type="ECO:0000313" key="4">
    <source>
        <dbReference type="Proteomes" id="UP001221757"/>
    </source>
</evidence>
<reference evidence="3" key="1">
    <citation type="submission" date="2023-03" db="EMBL/GenBank/DDBJ databases">
        <title>Massive genome expansion in bonnet fungi (Mycena s.s.) driven by repeated elements and novel gene families across ecological guilds.</title>
        <authorList>
            <consortium name="Lawrence Berkeley National Laboratory"/>
            <person name="Harder C.B."/>
            <person name="Miyauchi S."/>
            <person name="Viragh M."/>
            <person name="Kuo A."/>
            <person name="Thoen E."/>
            <person name="Andreopoulos B."/>
            <person name="Lu D."/>
            <person name="Skrede I."/>
            <person name="Drula E."/>
            <person name="Henrissat B."/>
            <person name="Morin E."/>
            <person name="Kohler A."/>
            <person name="Barry K."/>
            <person name="LaButti K."/>
            <person name="Morin E."/>
            <person name="Salamov A."/>
            <person name="Lipzen A."/>
            <person name="Mereny Z."/>
            <person name="Hegedus B."/>
            <person name="Baldrian P."/>
            <person name="Stursova M."/>
            <person name="Weitz H."/>
            <person name="Taylor A."/>
            <person name="Grigoriev I.V."/>
            <person name="Nagy L.G."/>
            <person name="Martin F."/>
            <person name="Kauserud H."/>
        </authorList>
    </citation>
    <scope>NUCLEOTIDE SEQUENCE</scope>
    <source>
        <strain evidence="3">CBHHK067</strain>
    </source>
</reference>
<keyword evidence="2" id="KW-0732">Signal</keyword>